<dbReference type="InterPro" id="IPR004563">
    <property type="entry name" value="Apolipo_AcylTrfase"/>
</dbReference>
<dbReference type="CDD" id="cd07571">
    <property type="entry name" value="ALP_N-acyl_transferase"/>
    <property type="match status" value="1"/>
</dbReference>
<dbReference type="EMBL" id="CBXV010000004">
    <property type="protein sequence ID" value="CDM65361.1"/>
    <property type="molecule type" value="Genomic_DNA"/>
</dbReference>
<evidence type="ECO:0000256" key="6">
    <source>
        <dbReference type="ARBA" id="ARBA00022989"/>
    </source>
</evidence>
<evidence type="ECO:0000256" key="4">
    <source>
        <dbReference type="ARBA" id="ARBA00022679"/>
    </source>
</evidence>
<dbReference type="PROSITE" id="PS50263">
    <property type="entry name" value="CN_HYDROLASE"/>
    <property type="match status" value="1"/>
</dbReference>
<evidence type="ECO:0000256" key="9">
    <source>
        <dbReference type="HAMAP-Rule" id="MF_01148"/>
    </source>
</evidence>
<name>A0A0B6WW89_9BACT</name>
<feature type="region of interest" description="Disordered" evidence="10">
    <location>
        <begin position="278"/>
        <end position="321"/>
    </location>
</feature>
<dbReference type="PANTHER" id="PTHR38686">
    <property type="entry name" value="APOLIPOPROTEIN N-ACYLTRANSFERASE"/>
    <property type="match status" value="1"/>
</dbReference>
<dbReference type="InterPro" id="IPR036526">
    <property type="entry name" value="C-N_Hydrolase_sf"/>
</dbReference>
<protein>
    <recommendedName>
        <fullName evidence="9">Apolipoprotein N-acyltransferase</fullName>
        <shortName evidence="9">ALP N-acyltransferase</shortName>
        <ecNumber evidence="9">2.3.1.269</ecNumber>
    </recommendedName>
</protein>
<comment type="similarity">
    <text evidence="2 9">Belongs to the CN hydrolase family. Apolipoprotein N-acyltransferase subfamily.</text>
</comment>
<evidence type="ECO:0000256" key="3">
    <source>
        <dbReference type="ARBA" id="ARBA00022475"/>
    </source>
</evidence>
<accession>A0A0B6WW89</accession>
<sequence length="572" mass="63242">MRELKRTSQVALLRERPVRVPKPTEWASGLLSAALLVSSFPDFDLWFLAWVAFIPILITTARMKSAKRAFLLWWAIGALFFYGSCWWLTHAMIYYGDLPAWVAFPLLVPGALILGLFPAASGALLAWLCQKLGRRALLLFPLLWATFEWARFFVTGQLWNALGYSQAYVPFLIQSARWGGVYAVGFLIAMTNSALALALAERRRGAVSICIVALLSVLTAIILSARYRRDVAFSAPTTLFIAVQPNVPADFQRTLSETEILLRRHVQLSLEGLRATLGSATSSSSPSDAASLSSEDQTRRATSIDSSASRTTSPSSEDHTRRVVIWPESPMNFRYARDASFREFIAEFARANRVFMLFNAMEPAPANGVYNSAILLDESGQLVAQYNKIKLLPFGEYIPLPKWLPGVSLISAIVGDFTPGTRYTLMPIGDLRAGVFICFESAFPTIAREFVRRGADLLVNISNDGYLGETPVLHQHLANAIMRAVETGRPVLRVTNTGISAWISPRGEVLDATPSFQADVRIWPVERASEEMTFYAAHGDLFVALCALISLLSVARAADRLTLSRLPGRIKI</sequence>
<dbReference type="HAMAP" id="MF_01148">
    <property type="entry name" value="Lnt"/>
    <property type="match status" value="1"/>
</dbReference>
<comment type="pathway">
    <text evidence="9">Protein modification; lipoprotein biosynthesis (N-acyl transfer).</text>
</comment>
<dbReference type="AlphaFoldDB" id="A0A0B6WW89"/>
<dbReference type="Proteomes" id="UP000031518">
    <property type="component" value="Unassembled WGS sequence"/>
</dbReference>
<feature type="transmembrane region" description="Helical" evidence="9">
    <location>
        <begin position="179"/>
        <end position="199"/>
    </location>
</feature>
<evidence type="ECO:0000313" key="13">
    <source>
        <dbReference type="Proteomes" id="UP000031518"/>
    </source>
</evidence>
<comment type="catalytic activity">
    <reaction evidence="9">
        <text>N-terminal S-1,2-diacyl-sn-glyceryl-L-cysteinyl-[lipoprotein] + a glycerophospholipid = N-acyl-S-1,2-diacyl-sn-glyceryl-L-cysteinyl-[lipoprotein] + a 2-acyl-sn-glycero-3-phospholipid + H(+)</text>
        <dbReference type="Rhea" id="RHEA:48228"/>
        <dbReference type="Rhea" id="RHEA-COMP:14681"/>
        <dbReference type="Rhea" id="RHEA-COMP:14684"/>
        <dbReference type="ChEBI" id="CHEBI:15378"/>
        <dbReference type="ChEBI" id="CHEBI:136912"/>
        <dbReference type="ChEBI" id="CHEBI:140656"/>
        <dbReference type="ChEBI" id="CHEBI:140657"/>
        <dbReference type="ChEBI" id="CHEBI:140660"/>
        <dbReference type="EC" id="2.3.1.269"/>
    </reaction>
</comment>
<dbReference type="STRING" id="454194.PYK22_01359"/>
<feature type="domain" description="CN hydrolase" evidence="11">
    <location>
        <begin position="277"/>
        <end position="529"/>
    </location>
</feature>
<evidence type="ECO:0000259" key="11">
    <source>
        <dbReference type="PROSITE" id="PS50263"/>
    </source>
</evidence>
<proteinExistence type="inferred from homology"/>
<comment type="caution">
    <text evidence="9">Lacks conserved residue(s) required for the propagation of feature annotation.</text>
</comment>
<dbReference type="PANTHER" id="PTHR38686:SF1">
    <property type="entry name" value="APOLIPOPROTEIN N-ACYLTRANSFERASE"/>
    <property type="match status" value="1"/>
</dbReference>
<evidence type="ECO:0000313" key="12">
    <source>
        <dbReference type="EMBL" id="CDM65361.1"/>
    </source>
</evidence>
<comment type="subcellular location">
    <subcellularLocation>
        <location evidence="1 9">Cell membrane</location>
        <topology evidence="1 9">Multi-pass membrane protein</topology>
    </subcellularLocation>
</comment>
<reference evidence="12 13" key="1">
    <citation type="submission" date="2013-12" db="EMBL/GenBank/DDBJ databases">
        <authorList>
            <person name="Stott M."/>
        </authorList>
    </citation>
    <scope>NUCLEOTIDE SEQUENCE [LARGE SCALE GENOMIC DNA]</scope>
    <source>
        <strain evidence="12 13">K22</strain>
    </source>
</reference>
<evidence type="ECO:0000256" key="5">
    <source>
        <dbReference type="ARBA" id="ARBA00022692"/>
    </source>
</evidence>
<evidence type="ECO:0000256" key="7">
    <source>
        <dbReference type="ARBA" id="ARBA00023136"/>
    </source>
</evidence>
<feature type="transmembrane region" description="Helical" evidence="9">
    <location>
        <begin position="101"/>
        <end position="129"/>
    </location>
</feature>
<organism evidence="12 13">
    <name type="scientific">Pyrinomonas methylaliphatogenes</name>
    <dbReference type="NCBI Taxonomy" id="454194"/>
    <lineage>
        <taxon>Bacteria</taxon>
        <taxon>Pseudomonadati</taxon>
        <taxon>Acidobacteriota</taxon>
        <taxon>Blastocatellia</taxon>
        <taxon>Blastocatellales</taxon>
        <taxon>Pyrinomonadaceae</taxon>
        <taxon>Pyrinomonas</taxon>
    </lineage>
</organism>
<evidence type="ECO:0000256" key="8">
    <source>
        <dbReference type="ARBA" id="ARBA00023315"/>
    </source>
</evidence>
<keyword evidence="12" id="KW-0449">Lipoprotein</keyword>
<dbReference type="GO" id="GO:0005886">
    <property type="term" value="C:plasma membrane"/>
    <property type="evidence" value="ECO:0007669"/>
    <property type="project" value="UniProtKB-SubCell"/>
</dbReference>
<dbReference type="NCBIfam" id="TIGR00546">
    <property type="entry name" value="lnt"/>
    <property type="match status" value="1"/>
</dbReference>
<feature type="transmembrane region" description="Helical" evidence="9">
    <location>
        <begin position="136"/>
        <end position="159"/>
    </location>
</feature>
<dbReference type="GO" id="GO:0016410">
    <property type="term" value="F:N-acyltransferase activity"/>
    <property type="evidence" value="ECO:0007669"/>
    <property type="project" value="UniProtKB-UniRule"/>
</dbReference>
<dbReference type="InterPro" id="IPR003010">
    <property type="entry name" value="C-N_Hydrolase"/>
</dbReference>
<dbReference type="GO" id="GO:0042158">
    <property type="term" value="P:lipoprotein biosynthetic process"/>
    <property type="evidence" value="ECO:0007669"/>
    <property type="project" value="UniProtKB-UniRule"/>
</dbReference>
<keyword evidence="8 9" id="KW-0012">Acyltransferase</keyword>
<dbReference type="Gene3D" id="3.60.110.10">
    <property type="entry name" value="Carbon-nitrogen hydrolase"/>
    <property type="match status" value="1"/>
</dbReference>
<dbReference type="Pfam" id="PF00795">
    <property type="entry name" value="CN_hydrolase"/>
    <property type="match status" value="1"/>
</dbReference>
<feature type="transmembrane region" description="Helical" evidence="9">
    <location>
        <begin position="70"/>
        <end position="89"/>
    </location>
</feature>
<keyword evidence="4 9" id="KW-0808">Transferase</keyword>
<feature type="compositionally biased region" description="Low complexity" evidence="10">
    <location>
        <begin position="279"/>
        <end position="315"/>
    </location>
</feature>
<dbReference type="SUPFAM" id="SSF56317">
    <property type="entry name" value="Carbon-nitrogen hydrolase"/>
    <property type="match status" value="1"/>
</dbReference>
<keyword evidence="7 9" id="KW-0472">Membrane</keyword>
<dbReference type="EC" id="2.3.1.269" evidence="9"/>
<feature type="transmembrane region" description="Helical" evidence="9">
    <location>
        <begin position="206"/>
        <end position="227"/>
    </location>
</feature>
<dbReference type="UniPathway" id="UPA00666"/>
<evidence type="ECO:0000256" key="2">
    <source>
        <dbReference type="ARBA" id="ARBA00010065"/>
    </source>
</evidence>
<reference evidence="12 13" key="2">
    <citation type="submission" date="2015-01" db="EMBL/GenBank/DDBJ databases">
        <title>Complete genome sequence of Pyrinomonas methylaliphatogenes type strain K22T.</title>
        <authorList>
            <person name="Lee K.C.Y."/>
            <person name="Power J.F."/>
            <person name="Dunfield P.F."/>
            <person name="Morgan X.C."/>
            <person name="Huttenhower C."/>
            <person name="Stott M.B."/>
        </authorList>
    </citation>
    <scope>NUCLEOTIDE SEQUENCE [LARGE SCALE GENOMIC DNA]</scope>
    <source>
        <strain evidence="12 13">K22</strain>
    </source>
</reference>
<comment type="function">
    <text evidence="9">Catalyzes the phospholipid dependent N-acylation of the N-terminal cysteine of apolipoprotein, the last step in lipoprotein maturation.</text>
</comment>
<dbReference type="InterPro" id="IPR045378">
    <property type="entry name" value="LNT_N"/>
</dbReference>
<keyword evidence="3 9" id="KW-1003">Cell membrane</keyword>
<dbReference type="Pfam" id="PF20154">
    <property type="entry name" value="LNT_N"/>
    <property type="match status" value="1"/>
</dbReference>
<evidence type="ECO:0000256" key="1">
    <source>
        <dbReference type="ARBA" id="ARBA00004651"/>
    </source>
</evidence>
<keyword evidence="6 9" id="KW-1133">Transmembrane helix</keyword>
<keyword evidence="13" id="KW-1185">Reference proteome</keyword>
<gene>
    <name evidence="9" type="primary">lnt</name>
    <name evidence="12" type="ORF">PYK22_01359</name>
</gene>
<keyword evidence="5 9" id="KW-0812">Transmembrane</keyword>
<evidence type="ECO:0000256" key="10">
    <source>
        <dbReference type="SAM" id="MobiDB-lite"/>
    </source>
</evidence>